<keyword evidence="1" id="KW-0808">Transferase</keyword>
<dbReference type="AlphaFoldDB" id="A0A1F7I6T7"/>
<dbReference type="STRING" id="1802055.A3A74_05620"/>
<comment type="caution">
    <text evidence="8">The sequence shown here is derived from an EMBL/GenBank/DDBJ whole genome shotgun (WGS) entry which is preliminary data.</text>
</comment>
<dbReference type="PANTHER" id="PTHR43584:SF3">
    <property type="entry name" value="BIFUNCTIONAL PROTEIN GLMU"/>
    <property type="match status" value="1"/>
</dbReference>
<evidence type="ECO:0000256" key="2">
    <source>
        <dbReference type="ARBA" id="ARBA00022695"/>
    </source>
</evidence>
<comment type="catalytic activity">
    <reaction evidence="5">
        <text>N-acetyl-alpha-D-glucosamine 1-phosphate + UTP + H(+) = UDP-N-acetyl-alpha-D-glucosamine + diphosphate</text>
        <dbReference type="Rhea" id="RHEA:13509"/>
        <dbReference type="ChEBI" id="CHEBI:15378"/>
        <dbReference type="ChEBI" id="CHEBI:33019"/>
        <dbReference type="ChEBI" id="CHEBI:46398"/>
        <dbReference type="ChEBI" id="CHEBI:57705"/>
        <dbReference type="ChEBI" id="CHEBI:57776"/>
        <dbReference type="EC" id="2.7.7.23"/>
    </reaction>
</comment>
<dbReference type="InterPro" id="IPR050065">
    <property type="entry name" value="GlmU-like"/>
</dbReference>
<evidence type="ECO:0000259" key="7">
    <source>
        <dbReference type="Pfam" id="PF00483"/>
    </source>
</evidence>
<keyword evidence="2" id="KW-0548">Nucleotidyltransferase</keyword>
<evidence type="ECO:0000313" key="9">
    <source>
        <dbReference type="Proteomes" id="UP000179270"/>
    </source>
</evidence>
<dbReference type="InterPro" id="IPR029044">
    <property type="entry name" value="Nucleotide-diphossugar_trans"/>
</dbReference>
<organism evidence="8 9">
    <name type="scientific">Candidatus Roizmanbacteria bacterium RIFCSPLOWO2_01_FULL_35_13</name>
    <dbReference type="NCBI Taxonomy" id="1802055"/>
    <lineage>
        <taxon>Bacteria</taxon>
        <taxon>Candidatus Roizmaniibacteriota</taxon>
    </lineage>
</organism>
<evidence type="ECO:0000256" key="4">
    <source>
        <dbReference type="ARBA" id="ARBA00048247"/>
    </source>
</evidence>
<feature type="domain" description="Nucleotidyl transferase" evidence="7">
    <location>
        <begin position="5"/>
        <end position="219"/>
    </location>
</feature>
<dbReference type="GO" id="GO:0019134">
    <property type="term" value="F:glucosamine-1-phosphate N-acetyltransferase activity"/>
    <property type="evidence" value="ECO:0007669"/>
    <property type="project" value="UniProtKB-EC"/>
</dbReference>
<comment type="catalytic activity">
    <reaction evidence="4">
        <text>alpha-D-glucosamine 1-phosphate + acetyl-CoA = N-acetyl-alpha-D-glucosamine 1-phosphate + CoA + H(+)</text>
        <dbReference type="Rhea" id="RHEA:13725"/>
        <dbReference type="ChEBI" id="CHEBI:15378"/>
        <dbReference type="ChEBI" id="CHEBI:57287"/>
        <dbReference type="ChEBI" id="CHEBI:57288"/>
        <dbReference type="ChEBI" id="CHEBI:57776"/>
        <dbReference type="ChEBI" id="CHEBI:58516"/>
        <dbReference type="EC" id="2.3.1.157"/>
    </reaction>
</comment>
<dbReference type="PANTHER" id="PTHR43584">
    <property type="entry name" value="NUCLEOTIDYL TRANSFERASE"/>
    <property type="match status" value="1"/>
</dbReference>
<name>A0A1F7I6T7_9BACT</name>
<dbReference type="InterPro" id="IPR005835">
    <property type="entry name" value="NTP_transferase_dom"/>
</dbReference>
<reference evidence="8 9" key="1">
    <citation type="journal article" date="2016" name="Nat. Commun.">
        <title>Thousands of microbial genomes shed light on interconnected biogeochemical processes in an aquifer system.</title>
        <authorList>
            <person name="Anantharaman K."/>
            <person name="Brown C.T."/>
            <person name="Hug L.A."/>
            <person name="Sharon I."/>
            <person name="Castelle C.J."/>
            <person name="Probst A.J."/>
            <person name="Thomas B.C."/>
            <person name="Singh A."/>
            <person name="Wilkins M.J."/>
            <person name="Karaoz U."/>
            <person name="Brodie E.L."/>
            <person name="Williams K.H."/>
            <person name="Hubbard S.S."/>
            <person name="Banfield J.F."/>
        </authorList>
    </citation>
    <scope>NUCLEOTIDE SEQUENCE [LARGE SCALE GENOMIC DNA]</scope>
</reference>
<proteinExistence type="predicted"/>
<dbReference type="Proteomes" id="UP000179270">
    <property type="component" value="Unassembled WGS sequence"/>
</dbReference>
<keyword evidence="3" id="KW-0012">Acyltransferase</keyword>
<gene>
    <name evidence="8" type="ORF">A3A74_05620</name>
</gene>
<protein>
    <recommendedName>
        <fullName evidence="7">Nucleotidyl transferase domain-containing protein</fullName>
    </recommendedName>
</protein>
<evidence type="ECO:0000256" key="6">
    <source>
        <dbReference type="ARBA" id="ARBA00049628"/>
    </source>
</evidence>
<accession>A0A1F7I6T7</accession>
<dbReference type="Gene3D" id="3.90.550.10">
    <property type="entry name" value="Spore Coat Polysaccharide Biosynthesis Protein SpsA, Chain A"/>
    <property type="match status" value="1"/>
</dbReference>
<dbReference type="SUPFAM" id="SSF53448">
    <property type="entry name" value="Nucleotide-diphospho-sugar transferases"/>
    <property type="match status" value="1"/>
</dbReference>
<evidence type="ECO:0000256" key="1">
    <source>
        <dbReference type="ARBA" id="ARBA00022679"/>
    </source>
</evidence>
<evidence type="ECO:0000256" key="3">
    <source>
        <dbReference type="ARBA" id="ARBA00023315"/>
    </source>
</evidence>
<dbReference type="Pfam" id="PF00483">
    <property type="entry name" value="NTP_transferase"/>
    <property type="match status" value="1"/>
</dbReference>
<comment type="function">
    <text evidence="6">Catalyzes the last two sequential reactions in the de novo biosynthetic pathway for UDP-N-acetylglucosamine (UDP-GlcNAc). The C-terminal domain catalyzes the transfer of acetyl group from acetyl coenzyme A to glucosamine-1-phosphate (GlcN-1-P) to produce N-acetylglucosamine-1-phosphate (GlcNAc-1-P), which is converted into UDP-GlcNAc by the transfer of uridine 5-monophosphate (from uridine 5-triphosphate), a reaction catalyzed by the N-terminal domain.</text>
</comment>
<evidence type="ECO:0000313" key="8">
    <source>
        <dbReference type="EMBL" id="OGK39075.1"/>
    </source>
</evidence>
<evidence type="ECO:0000256" key="5">
    <source>
        <dbReference type="ARBA" id="ARBA00048493"/>
    </source>
</evidence>
<dbReference type="EMBL" id="MGAF01000058">
    <property type="protein sequence ID" value="OGK39075.1"/>
    <property type="molecule type" value="Genomic_DNA"/>
</dbReference>
<sequence length="249" mass="27949">MNIAGIILAGGKGTRINSHKVNKVTLQFVGKPIIGYGAELFEGLTNPIVVVVGAFSHSVKDALKKYTVNYAYQQKRLGTAHAAKIGMEKINKKNPPDLVLVGYGDHMMFYKKSTVNELIKKHLLHKAVLSIITTVHSNPDELAWGRVIRNKKGFIVDNIEQKDATPEERKITELNAGFYCFDYKFIKENIDKVKKSTVTNEYYINALIHIAVEQGRKVVGLNVPFKEVGIGINRLPELQLSQEIFQKRS</sequence>
<dbReference type="GO" id="GO:0003977">
    <property type="term" value="F:UDP-N-acetylglucosamine diphosphorylase activity"/>
    <property type="evidence" value="ECO:0007669"/>
    <property type="project" value="UniProtKB-EC"/>
</dbReference>